<reference evidence="3 4" key="1">
    <citation type="submission" date="2019-04" db="EMBL/GenBank/DDBJ databases">
        <title>Friends and foes A comparative genomics study of 23 Aspergillus species from section Flavi.</title>
        <authorList>
            <consortium name="DOE Joint Genome Institute"/>
            <person name="Kjaerbolling I."/>
            <person name="Vesth T."/>
            <person name="Frisvad J.C."/>
            <person name="Nybo J.L."/>
            <person name="Theobald S."/>
            <person name="Kildgaard S."/>
            <person name="Isbrandt T."/>
            <person name="Kuo A."/>
            <person name="Sato A."/>
            <person name="Lyhne E.K."/>
            <person name="Kogle M.E."/>
            <person name="Wiebenga A."/>
            <person name="Kun R.S."/>
            <person name="Lubbers R.J."/>
            <person name="Makela M.R."/>
            <person name="Barry K."/>
            <person name="Chovatia M."/>
            <person name="Clum A."/>
            <person name="Daum C."/>
            <person name="Haridas S."/>
            <person name="He G."/>
            <person name="LaButti K."/>
            <person name="Lipzen A."/>
            <person name="Mondo S."/>
            <person name="Riley R."/>
            <person name="Salamov A."/>
            <person name="Simmons B.A."/>
            <person name="Magnuson J.K."/>
            <person name="Henrissat B."/>
            <person name="Mortensen U.H."/>
            <person name="Larsen T.O."/>
            <person name="Devries R.P."/>
            <person name="Grigoriev I.V."/>
            <person name="Machida M."/>
            <person name="Baker S.E."/>
            <person name="Andersen M.R."/>
        </authorList>
    </citation>
    <scope>NUCLEOTIDE SEQUENCE [LARGE SCALE GENOMIC DNA]</scope>
    <source>
        <strain evidence="3 4">CBS 151.66</strain>
    </source>
</reference>
<dbReference type="Gene3D" id="3.40.50.1820">
    <property type="entry name" value="alpha/beta hydrolase"/>
    <property type="match status" value="1"/>
</dbReference>
<keyword evidence="1" id="KW-0812">Transmembrane</keyword>
<proteinExistence type="predicted"/>
<keyword evidence="4" id="KW-1185">Reference proteome</keyword>
<dbReference type="EMBL" id="ML732184">
    <property type="protein sequence ID" value="KAB8076154.1"/>
    <property type="molecule type" value="Genomic_DNA"/>
</dbReference>
<accession>A0A5N5X9G0</accession>
<sequence length="409" mass="43959">MAWYSQTVDVLRDSFANYRAQLPLLAATGISFTVGLLLQSLLSDKQPEGSVLRCPRAIVSSSGLEAKNGEIPLPADVLPGARDVSTPYGAMRVYEWGPVDGPKVLLVHGITTPCIALGGVAHALADQGCRVMLFDLFGRGYSDCPTDLPQDDRLFATQILLALSTSAVSWTGPGSAKFCLVGYSLGGGIAVSFASFFPQLLSALVLLAPAGLLRDSQISFQSRLLYSGGLVPERVLGFLVGRRLRAGPLTTPKPRNAKINAADAMTEELPSQGGANTQLLSRAYPHVTVPGAVKWQVNCHTGFVHAFMSSMRYGPILQQRQRQFWERLGTFLSAQSKLSPEEQRANGLPSGKVLIMCGEHDSVIVKDELVPDATSALQGNVEFKYFNAGHEFPSTKYDDVAEALLGVLH</sequence>
<gene>
    <name evidence="3" type="ORF">BDV29DRAFT_154927</name>
</gene>
<evidence type="ECO:0000256" key="1">
    <source>
        <dbReference type="SAM" id="Phobius"/>
    </source>
</evidence>
<dbReference type="AlphaFoldDB" id="A0A5N5X9G0"/>
<dbReference type="PANTHER" id="PTHR43139">
    <property type="entry name" value="SI:DKEY-122A22.2"/>
    <property type="match status" value="1"/>
</dbReference>
<dbReference type="PANTHER" id="PTHR43139:SF65">
    <property type="entry name" value="HYDROLASE FAMILY PROTEIN, PUTATIVE (AFU_ORTHOLOGUE AFUA_6G07060)-RELATED"/>
    <property type="match status" value="1"/>
</dbReference>
<evidence type="ECO:0000313" key="3">
    <source>
        <dbReference type="EMBL" id="KAB8076154.1"/>
    </source>
</evidence>
<organism evidence="3 4">
    <name type="scientific">Aspergillus leporis</name>
    <dbReference type="NCBI Taxonomy" id="41062"/>
    <lineage>
        <taxon>Eukaryota</taxon>
        <taxon>Fungi</taxon>
        <taxon>Dikarya</taxon>
        <taxon>Ascomycota</taxon>
        <taxon>Pezizomycotina</taxon>
        <taxon>Eurotiomycetes</taxon>
        <taxon>Eurotiomycetidae</taxon>
        <taxon>Eurotiales</taxon>
        <taxon>Aspergillaceae</taxon>
        <taxon>Aspergillus</taxon>
        <taxon>Aspergillus subgen. Circumdati</taxon>
    </lineage>
</organism>
<keyword evidence="1" id="KW-1133">Transmembrane helix</keyword>
<feature type="transmembrane region" description="Helical" evidence="1">
    <location>
        <begin position="20"/>
        <end position="38"/>
    </location>
</feature>
<keyword evidence="1" id="KW-0472">Membrane</keyword>
<keyword evidence="3" id="KW-0378">Hydrolase</keyword>
<dbReference type="OrthoDB" id="408373at2759"/>
<evidence type="ECO:0000259" key="2">
    <source>
        <dbReference type="Pfam" id="PF00561"/>
    </source>
</evidence>
<evidence type="ECO:0000313" key="4">
    <source>
        <dbReference type="Proteomes" id="UP000326565"/>
    </source>
</evidence>
<dbReference type="SUPFAM" id="SSF53474">
    <property type="entry name" value="alpha/beta-Hydrolases"/>
    <property type="match status" value="1"/>
</dbReference>
<dbReference type="GO" id="GO:0005783">
    <property type="term" value="C:endoplasmic reticulum"/>
    <property type="evidence" value="ECO:0007669"/>
    <property type="project" value="TreeGrafter"/>
</dbReference>
<dbReference type="GO" id="GO:0016787">
    <property type="term" value="F:hydrolase activity"/>
    <property type="evidence" value="ECO:0007669"/>
    <property type="project" value="UniProtKB-KW"/>
</dbReference>
<dbReference type="Pfam" id="PF00561">
    <property type="entry name" value="Abhydrolase_1"/>
    <property type="match status" value="1"/>
</dbReference>
<dbReference type="InterPro" id="IPR029058">
    <property type="entry name" value="AB_hydrolase_fold"/>
</dbReference>
<feature type="domain" description="AB hydrolase-1" evidence="2">
    <location>
        <begin position="104"/>
        <end position="392"/>
    </location>
</feature>
<dbReference type="InterPro" id="IPR052370">
    <property type="entry name" value="Meta-cleavage_hydrolase"/>
</dbReference>
<protein>
    <submittedName>
        <fullName evidence="3">Alpha/beta-hydrolase</fullName>
    </submittedName>
</protein>
<name>A0A5N5X9G0_9EURO</name>
<dbReference type="PRINTS" id="PR00111">
    <property type="entry name" value="ABHYDROLASE"/>
</dbReference>
<dbReference type="Proteomes" id="UP000326565">
    <property type="component" value="Unassembled WGS sequence"/>
</dbReference>
<dbReference type="InterPro" id="IPR000073">
    <property type="entry name" value="AB_hydrolase_1"/>
</dbReference>